<sequence>MSAPAPAGVTLRRTAEVWVAGAGLVLSTLFLGAFTLVMNRLDEAEFSATLYPEMQRIGLDLTAGGAVAGDAYDAARTLAAWFGLTLMAVLFSGITGIFVARRRPGRRTAGWFFAATGLVCLVGSQLVLYPVAFLFFVSAGLFALRRSDRRPDVGSTR</sequence>
<dbReference type="Proteomes" id="UP000586976">
    <property type="component" value="Unassembled WGS sequence"/>
</dbReference>
<protein>
    <recommendedName>
        <fullName evidence="4">DUF4064 domain-containing protein</fullName>
    </recommendedName>
</protein>
<comment type="caution">
    <text evidence="2">The sequence shown here is derived from an EMBL/GenBank/DDBJ whole genome shotgun (WGS) entry which is preliminary data.</text>
</comment>
<keyword evidence="1" id="KW-0812">Transmembrane</keyword>
<accession>A0A7W2HK29</accession>
<organism evidence="2 3">
    <name type="scientific">Streptomyces himalayensis subsp. aureolus</name>
    <dbReference type="NCBI Taxonomy" id="2758039"/>
    <lineage>
        <taxon>Bacteria</taxon>
        <taxon>Bacillati</taxon>
        <taxon>Actinomycetota</taxon>
        <taxon>Actinomycetes</taxon>
        <taxon>Kitasatosporales</taxon>
        <taxon>Streptomycetaceae</taxon>
        <taxon>Streptomyces</taxon>
        <taxon>Streptomyces himalayensis</taxon>
    </lineage>
</organism>
<keyword evidence="3" id="KW-1185">Reference proteome</keyword>
<keyword evidence="1" id="KW-1133">Transmembrane helix</keyword>
<gene>
    <name evidence="2" type="ORF">H1V43_36720</name>
</gene>
<dbReference type="EMBL" id="JACEQY010000072">
    <property type="protein sequence ID" value="MBA4866745.1"/>
    <property type="molecule type" value="Genomic_DNA"/>
</dbReference>
<keyword evidence="1" id="KW-0472">Membrane</keyword>
<evidence type="ECO:0000313" key="3">
    <source>
        <dbReference type="Proteomes" id="UP000586976"/>
    </source>
</evidence>
<name>A0A7W2HK29_9ACTN</name>
<evidence type="ECO:0000313" key="2">
    <source>
        <dbReference type="EMBL" id="MBA4866745.1"/>
    </source>
</evidence>
<feature type="transmembrane region" description="Helical" evidence="1">
    <location>
        <begin position="111"/>
        <end position="144"/>
    </location>
</feature>
<evidence type="ECO:0000256" key="1">
    <source>
        <dbReference type="SAM" id="Phobius"/>
    </source>
</evidence>
<dbReference type="RefSeq" id="WP_181868110.1">
    <property type="nucleotide sequence ID" value="NZ_JACEQY010000072.1"/>
</dbReference>
<dbReference type="AlphaFoldDB" id="A0A7W2HK29"/>
<feature type="transmembrane region" description="Helical" evidence="1">
    <location>
        <begin position="78"/>
        <end position="99"/>
    </location>
</feature>
<proteinExistence type="predicted"/>
<reference evidence="2 3" key="1">
    <citation type="submission" date="2020-07" db="EMBL/GenBank/DDBJ databases">
        <title>Streptomyces isolated from Indian soil.</title>
        <authorList>
            <person name="Mandal S."/>
            <person name="Maiti P.K."/>
        </authorList>
    </citation>
    <scope>NUCLEOTIDE SEQUENCE [LARGE SCALE GENOMIC DNA]</scope>
    <source>
        <strain evidence="2 3">PSKA54</strain>
    </source>
</reference>
<evidence type="ECO:0008006" key="4">
    <source>
        <dbReference type="Google" id="ProtNLM"/>
    </source>
</evidence>
<feature type="transmembrane region" description="Helical" evidence="1">
    <location>
        <begin position="17"/>
        <end position="37"/>
    </location>
</feature>